<dbReference type="PROSITE" id="PS00216">
    <property type="entry name" value="SUGAR_TRANSPORT_1"/>
    <property type="match status" value="1"/>
</dbReference>
<dbReference type="InterPro" id="IPR032284">
    <property type="entry name" value="RecQ_Zn-bd"/>
</dbReference>
<dbReference type="Pfam" id="PF00270">
    <property type="entry name" value="DEAD"/>
    <property type="match status" value="1"/>
</dbReference>
<dbReference type="Gene3D" id="3.40.50.300">
    <property type="entry name" value="P-loop containing nucleotide triphosphate hydrolases"/>
    <property type="match status" value="2"/>
</dbReference>
<feature type="compositionally biased region" description="Polar residues" evidence="12">
    <location>
        <begin position="1531"/>
        <end position="1547"/>
    </location>
</feature>
<dbReference type="CDD" id="cd17356">
    <property type="entry name" value="MFS_HXT"/>
    <property type="match status" value="1"/>
</dbReference>
<dbReference type="PROSITE" id="PS51192">
    <property type="entry name" value="HELICASE_ATP_BIND_1"/>
    <property type="match status" value="1"/>
</dbReference>
<dbReference type="NCBIfam" id="TIGR00879">
    <property type="entry name" value="SP"/>
    <property type="match status" value="1"/>
</dbReference>
<keyword evidence="4 13" id="KW-0812">Transmembrane</keyword>
<dbReference type="GO" id="GO:0006281">
    <property type="term" value="P:DNA repair"/>
    <property type="evidence" value="ECO:0007669"/>
    <property type="project" value="InterPro"/>
</dbReference>
<evidence type="ECO:0000259" key="14">
    <source>
        <dbReference type="PROSITE" id="PS50850"/>
    </source>
</evidence>
<dbReference type="InterPro" id="IPR036390">
    <property type="entry name" value="WH_DNA-bd_sf"/>
</dbReference>
<feature type="region of interest" description="Disordered" evidence="12">
    <location>
        <begin position="646"/>
        <end position="666"/>
    </location>
</feature>
<dbReference type="CDD" id="cd17920">
    <property type="entry name" value="DEXHc_RecQ"/>
    <property type="match status" value="1"/>
</dbReference>
<dbReference type="PANTHER" id="PTHR48022">
    <property type="entry name" value="PLASTIDIC GLUCOSE TRANSPORTER 4"/>
    <property type="match status" value="1"/>
</dbReference>
<dbReference type="InterPro" id="IPR002464">
    <property type="entry name" value="DNA/RNA_helicase_DEAH_CS"/>
</dbReference>
<keyword evidence="18" id="KW-1185">Reference proteome</keyword>
<dbReference type="Pfam" id="PF00083">
    <property type="entry name" value="Sugar_tr"/>
    <property type="match status" value="1"/>
</dbReference>
<dbReference type="SMART" id="SM00490">
    <property type="entry name" value="HELICc"/>
    <property type="match status" value="1"/>
</dbReference>
<dbReference type="GO" id="GO:0016020">
    <property type="term" value="C:membrane"/>
    <property type="evidence" value="ECO:0007669"/>
    <property type="project" value="UniProtKB-SubCell"/>
</dbReference>
<dbReference type="CDD" id="cd18794">
    <property type="entry name" value="SF2_C_RecQ"/>
    <property type="match status" value="1"/>
</dbReference>
<feature type="transmembrane region" description="Helical" evidence="13">
    <location>
        <begin position="1971"/>
        <end position="1990"/>
    </location>
</feature>
<evidence type="ECO:0000259" key="16">
    <source>
        <dbReference type="PROSITE" id="PS51194"/>
    </source>
</evidence>
<dbReference type="PROSITE" id="PS50850">
    <property type="entry name" value="MFS"/>
    <property type="match status" value="1"/>
</dbReference>
<evidence type="ECO:0000256" key="10">
    <source>
        <dbReference type="ARBA" id="ARBA00023242"/>
    </source>
</evidence>
<comment type="similarity">
    <text evidence="2">Belongs to the major facilitator superfamily. Sugar transporter (TC 2.A.1.1) family.</text>
</comment>
<dbReference type="InterPro" id="IPR036388">
    <property type="entry name" value="WH-like_DNA-bd_sf"/>
</dbReference>
<dbReference type="Gene3D" id="1.10.150.80">
    <property type="entry name" value="HRDC domain"/>
    <property type="match status" value="1"/>
</dbReference>
<accession>A0AAQ3MDR9</accession>
<dbReference type="InterPro" id="IPR004589">
    <property type="entry name" value="DNA_helicase_ATP-dep_RecQ"/>
</dbReference>
<feature type="region of interest" description="Disordered" evidence="12">
    <location>
        <begin position="116"/>
        <end position="135"/>
    </location>
</feature>
<dbReference type="InterPro" id="IPR005829">
    <property type="entry name" value="Sugar_transporter_CS"/>
</dbReference>
<feature type="transmembrane region" description="Helical" evidence="13">
    <location>
        <begin position="1582"/>
        <end position="1605"/>
    </location>
</feature>
<dbReference type="InterPro" id="IPR020846">
    <property type="entry name" value="MFS_dom"/>
</dbReference>
<evidence type="ECO:0000256" key="4">
    <source>
        <dbReference type="ARBA" id="ARBA00022692"/>
    </source>
</evidence>
<dbReference type="Gene3D" id="1.20.1250.20">
    <property type="entry name" value="MFS general substrate transporter like domains"/>
    <property type="match status" value="1"/>
</dbReference>
<feature type="transmembrane region" description="Helical" evidence="13">
    <location>
        <begin position="1899"/>
        <end position="1923"/>
    </location>
</feature>
<dbReference type="SUPFAM" id="SSF52540">
    <property type="entry name" value="P-loop containing nucleoside triphosphate hydrolases"/>
    <property type="match status" value="1"/>
</dbReference>
<dbReference type="FunFam" id="3.40.50.300:FF:000537">
    <property type="entry name" value="Bloom syndrome RecQ-like helicase"/>
    <property type="match status" value="1"/>
</dbReference>
<feature type="transmembrane region" description="Helical" evidence="13">
    <location>
        <begin position="1867"/>
        <end position="1887"/>
    </location>
</feature>
<dbReference type="PROSITE" id="PS00690">
    <property type="entry name" value="DEAH_ATP_HELICASE"/>
    <property type="match status" value="1"/>
</dbReference>
<feature type="region of interest" description="Disordered" evidence="12">
    <location>
        <begin position="1214"/>
        <end position="1279"/>
    </location>
</feature>
<keyword evidence="5" id="KW-0547">Nucleotide-binding</keyword>
<evidence type="ECO:0000313" key="18">
    <source>
        <dbReference type="Proteomes" id="UP001303373"/>
    </source>
</evidence>
<dbReference type="PROSITE" id="PS51194">
    <property type="entry name" value="HELICASE_CTER"/>
    <property type="match status" value="1"/>
</dbReference>
<dbReference type="Pfam" id="PF09382">
    <property type="entry name" value="RQC"/>
    <property type="match status" value="1"/>
</dbReference>
<dbReference type="InterPro" id="IPR014001">
    <property type="entry name" value="Helicase_ATP-bd"/>
</dbReference>
<keyword evidence="6" id="KW-0378">Hydrolase</keyword>
<dbReference type="GO" id="GO:0005351">
    <property type="term" value="F:carbohydrate:proton symporter activity"/>
    <property type="evidence" value="ECO:0007669"/>
    <property type="project" value="TreeGrafter"/>
</dbReference>
<dbReference type="SMART" id="SM00956">
    <property type="entry name" value="RQC"/>
    <property type="match status" value="1"/>
</dbReference>
<dbReference type="SUPFAM" id="SSF46785">
    <property type="entry name" value="Winged helix' DNA-binding domain"/>
    <property type="match status" value="1"/>
</dbReference>
<evidence type="ECO:0000256" key="11">
    <source>
        <dbReference type="SAM" id="Coils"/>
    </source>
</evidence>
<dbReference type="InterPro" id="IPR036259">
    <property type="entry name" value="MFS_trans_sf"/>
</dbReference>
<evidence type="ECO:0000256" key="6">
    <source>
        <dbReference type="ARBA" id="ARBA00022801"/>
    </source>
</evidence>
<evidence type="ECO:0000256" key="8">
    <source>
        <dbReference type="ARBA" id="ARBA00022989"/>
    </source>
</evidence>
<keyword evidence="11" id="KW-0175">Coiled coil</keyword>
<feature type="region of interest" description="Disordered" evidence="12">
    <location>
        <begin position="150"/>
        <end position="302"/>
    </location>
</feature>
<dbReference type="PANTHER" id="PTHR48022:SF14">
    <property type="entry name" value="MAJOR FACILITATOR SUPERFAMILY (MFS) PROFILE DOMAIN-CONTAINING PROTEIN-RELATED"/>
    <property type="match status" value="1"/>
</dbReference>
<dbReference type="InterPro" id="IPR044876">
    <property type="entry name" value="HRDC_dom_sf"/>
</dbReference>
<feature type="transmembrane region" description="Helical" evidence="13">
    <location>
        <begin position="2002"/>
        <end position="2024"/>
    </location>
</feature>
<keyword evidence="8 13" id="KW-1133">Transmembrane helix</keyword>
<dbReference type="GO" id="GO:0016787">
    <property type="term" value="F:hydrolase activity"/>
    <property type="evidence" value="ECO:0007669"/>
    <property type="project" value="UniProtKB-KW"/>
</dbReference>
<dbReference type="Pfam" id="PF00271">
    <property type="entry name" value="Helicase_C"/>
    <property type="match status" value="1"/>
</dbReference>
<feature type="coiled-coil region" evidence="11">
    <location>
        <begin position="393"/>
        <end position="440"/>
    </location>
</feature>
<feature type="compositionally biased region" description="Polar residues" evidence="12">
    <location>
        <begin position="1254"/>
        <end position="1263"/>
    </location>
</feature>
<evidence type="ECO:0000256" key="5">
    <source>
        <dbReference type="ARBA" id="ARBA00022741"/>
    </source>
</evidence>
<feature type="compositionally biased region" description="Polar residues" evidence="12">
    <location>
        <begin position="184"/>
        <end position="205"/>
    </location>
</feature>
<dbReference type="SMART" id="SM00487">
    <property type="entry name" value="DEXDc"/>
    <property type="match status" value="1"/>
</dbReference>
<dbReference type="GO" id="GO:0043138">
    <property type="term" value="F:3'-5' DNA helicase activity"/>
    <property type="evidence" value="ECO:0007669"/>
    <property type="project" value="InterPro"/>
</dbReference>
<evidence type="ECO:0000256" key="2">
    <source>
        <dbReference type="ARBA" id="ARBA00010992"/>
    </source>
</evidence>
<dbReference type="InterPro" id="IPR003663">
    <property type="entry name" value="Sugar/inositol_transpt"/>
</dbReference>
<keyword evidence="7" id="KW-0067">ATP-binding</keyword>
<dbReference type="Proteomes" id="UP001303373">
    <property type="component" value="Chromosome 12"/>
</dbReference>
<organism evidence="17 18">
    <name type="scientific">Acrodontium crateriforme</name>
    <dbReference type="NCBI Taxonomy" id="150365"/>
    <lineage>
        <taxon>Eukaryota</taxon>
        <taxon>Fungi</taxon>
        <taxon>Dikarya</taxon>
        <taxon>Ascomycota</taxon>
        <taxon>Pezizomycotina</taxon>
        <taxon>Dothideomycetes</taxon>
        <taxon>Dothideomycetidae</taxon>
        <taxon>Mycosphaerellales</taxon>
        <taxon>Teratosphaeriaceae</taxon>
        <taxon>Acrodontium</taxon>
    </lineage>
</organism>
<feature type="transmembrane region" description="Helical" evidence="13">
    <location>
        <begin position="2030"/>
        <end position="2051"/>
    </location>
</feature>
<feature type="compositionally biased region" description="Polar residues" evidence="12">
    <location>
        <begin position="281"/>
        <end position="295"/>
    </location>
</feature>
<dbReference type="InterPro" id="IPR011545">
    <property type="entry name" value="DEAD/DEAH_box_helicase_dom"/>
</dbReference>
<dbReference type="Gene3D" id="1.10.10.10">
    <property type="entry name" value="Winged helix-like DNA-binding domain superfamily/Winged helix DNA-binding domain"/>
    <property type="match status" value="1"/>
</dbReference>
<dbReference type="InterPro" id="IPR010997">
    <property type="entry name" value="HRDC-like_sf"/>
</dbReference>
<dbReference type="FunFam" id="3.40.50.300:FF:001975">
    <property type="entry name" value="ATP-dependent DNA helicase"/>
    <property type="match status" value="1"/>
</dbReference>
<dbReference type="PROSITE" id="PS00217">
    <property type="entry name" value="SUGAR_TRANSPORT_2"/>
    <property type="match status" value="1"/>
</dbReference>
<evidence type="ECO:0000256" key="1">
    <source>
        <dbReference type="ARBA" id="ARBA00004141"/>
    </source>
</evidence>
<feature type="compositionally biased region" description="Polar residues" evidence="12">
    <location>
        <begin position="150"/>
        <end position="160"/>
    </location>
</feature>
<feature type="compositionally biased region" description="Basic residues" evidence="12">
    <location>
        <begin position="1505"/>
        <end position="1519"/>
    </location>
</feature>
<evidence type="ECO:0000256" key="12">
    <source>
        <dbReference type="SAM" id="MobiDB-lite"/>
    </source>
</evidence>
<feature type="transmembrane region" description="Helical" evidence="13">
    <location>
        <begin position="1930"/>
        <end position="1951"/>
    </location>
</feature>
<feature type="compositionally biased region" description="Basic and acidic residues" evidence="12">
    <location>
        <begin position="161"/>
        <end position="176"/>
    </location>
</feature>
<dbReference type="PRINTS" id="PR00171">
    <property type="entry name" value="SUGRTRNSPORT"/>
</dbReference>
<feature type="domain" description="Helicase C-terminal" evidence="16">
    <location>
        <begin position="909"/>
        <end position="1061"/>
    </location>
</feature>
<feature type="transmembrane region" description="Helical" evidence="13">
    <location>
        <begin position="1727"/>
        <end position="1747"/>
    </location>
</feature>
<dbReference type="InterPro" id="IPR027417">
    <property type="entry name" value="P-loop_NTPase"/>
</dbReference>
<dbReference type="NCBIfam" id="TIGR00614">
    <property type="entry name" value="recQ_fam"/>
    <property type="match status" value="1"/>
</dbReference>
<feature type="domain" description="Major facilitator superfamily (MFS) profile" evidence="14">
    <location>
        <begin position="1594"/>
        <end position="2055"/>
    </location>
</feature>
<keyword evidence="9 13" id="KW-0472">Membrane</keyword>
<feature type="domain" description="Helicase ATP-binding" evidence="15">
    <location>
        <begin position="704"/>
        <end position="885"/>
    </location>
</feature>
<feature type="transmembrane region" description="Helical" evidence="13">
    <location>
        <begin position="1694"/>
        <end position="1715"/>
    </location>
</feature>
<evidence type="ECO:0000259" key="15">
    <source>
        <dbReference type="PROSITE" id="PS51192"/>
    </source>
</evidence>
<keyword evidence="10" id="KW-0539">Nucleus</keyword>
<evidence type="ECO:0000313" key="17">
    <source>
        <dbReference type="EMBL" id="WPH04352.1"/>
    </source>
</evidence>
<feature type="region of interest" description="Disordered" evidence="12">
    <location>
        <begin position="77"/>
        <end position="108"/>
    </location>
</feature>
<name>A0AAQ3MDR9_9PEZI</name>
<dbReference type="SUPFAM" id="SSF103473">
    <property type="entry name" value="MFS general substrate transporter"/>
    <property type="match status" value="1"/>
</dbReference>
<dbReference type="Pfam" id="PF16124">
    <property type="entry name" value="RecQ_Zn_bind"/>
    <property type="match status" value="1"/>
</dbReference>
<proteinExistence type="inferred from homology"/>
<comment type="subcellular location">
    <subcellularLocation>
        <location evidence="1">Membrane</location>
        <topology evidence="1">Multi-pass membrane protein</topology>
    </subcellularLocation>
</comment>
<dbReference type="InterPro" id="IPR018982">
    <property type="entry name" value="RQC_domain"/>
</dbReference>
<feature type="transmembrane region" description="Helical" evidence="13">
    <location>
        <begin position="1762"/>
        <end position="1781"/>
    </location>
</feature>
<dbReference type="InterPro" id="IPR005828">
    <property type="entry name" value="MFS_sugar_transport-like"/>
</dbReference>
<dbReference type="GO" id="GO:0006310">
    <property type="term" value="P:DNA recombination"/>
    <property type="evidence" value="ECO:0007669"/>
    <property type="project" value="InterPro"/>
</dbReference>
<dbReference type="FunFam" id="1.20.1250.20:FF:000026">
    <property type="entry name" value="MFS quinate transporter QutD"/>
    <property type="match status" value="1"/>
</dbReference>
<feature type="compositionally biased region" description="Basic and acidic residues" evidence="12">
    <location>
        <begin position="1225"/>
        <end position="1241"/>
    </location>
</feature>
<keyword evidence="17" id="KW-0347">Helicase</keyword>
<dbReference type="InterPro" id="IPR050360">
    <property type="entry name" value="MFS_Sugar_Transporters"/>
</dbReference>
<dbReference type="EMBL" id="CP138591">
    <property type="protein sequence ID" value="WPH04352.1"/>
    <property type="molecule type" value="Genomic_DNA"/>
</dbReference>
<evidence type="ECO:0000256" key="7">
    <source>
        <dbReference type="ARBA" id="ARBA00022840"/>
    </source>
</evidence>
<evidence type="ECO:0000256" key="9">
    <source>
        <dbReference type="ARBA" id="ARBA00023136"/>
    </source>
</evidence>
<dbReference type="GO" id="GO:0003676">
    <property type="term" value="F:nucleic acid binding"/>
    <property type="evidence" value="ECO:0007669"/>
    <property type="project" value="InterPro"/>
</dbReference>
<feature type="region of interest" description="Disordered" evidence="12">
    <location>
        <begin position="1491"/>
        <end position="1547"/>
    </location>
</feature>
<evidence type="ECO:0000256" key="3">
    <source>
        <dbReference type="ARBA" id="ARBA00022448"/>
    </source>
</evidence>
<dbReference type="GO" id="GO:0005524">
    <property type="term" value="F:ATP binding"/>
    <property type="evidence" value="ECO:0007669"/>
    <property type="project" value="UniProtKB-KW"/>
</dbReference>
<feature type="transmembrane region" description="Helical" evidence="13">
    <location>
        <begin position="1670"/>
        <end position="1688"/>
    </location>
</feature>
<sequence length="2094" mass="234177">MTLHNLDEQLAWLLRTKPSIPPDTTSLPAASSLSPVHASQTVTSIENLGSGNLNRDFEVESTEIPGVEKREGDMVRLRTEPSSASKPRLMSMNKKHSDDTSSTGPHVANSISEYAPRATNQSGPFGCTPTKHSRPLARIPDDVEIMDLTETISKLDSPNTRLKEPERSSRKRKSDEFEFGLEPVQSTSHPTLNLTPKDPQSSDGFSSIEDMLEVYNGPPPPYSTVAPRPARPIAHQGASTATDRVMPDSDIDDDDDIVSFTTNPYKRTRIEQKPSPLEPTLSESHTATSQPSSPLRRTASRHSKIDSKQFFQQFAHSEKSNTSWTSTPLDNSKILSSNLGTQVGDNVNDDVELLRRFFMIDDDDLTKILEPLQARSEELIESVAEQLDEHGEAVELESELDDLDKRLNTIRSLFKKRTSYKALQDEKNQLMVDLKAAIKARQGKEAAMEANKAGKEKIQAFEMECVTALNSCRHSIKSFFQNLDTEQPPKSVTIESTQALPERAHAYESTIPSSSKVLQTQITARLPPPPLPKAVNTSFLRDQQLGSNQIDKYFAQTATQSNIRPTHNHNFNDFDDDEEEFNAAHANLFTHRMGTPPAPANYHEDDDFGIGEDDDDGMLELANDFETNGFAAIPPPTVGARSVFKERSPNRQGPLPKPKSQKGVQPADDLEGRLFSFPWSNDVKGTLKERFRLRGFRESQLEAINATLGGKDAFVLMPTGGGKSLCYQLPALIRSGKTRGVTVVISPLLSLMEDQVQHLRNLNIQAFLINSETDPKERGAILGALDEKNVQDFVQLLYVTPEMMAKSQRILRCFDQLYSKQQFARIVIDEAHCVSQWGHDFRPDYKLIGDVRKKYPRVPVIALTATATENVKVDVIHNLNIKGCEVFTRSFNRPNLYYEVRAKGKAKEDLASIASIIKDKHKGQTGIIYCLSRQNCEDYAQALTKEHNIMAHHFHAGMDSKEKKEVQKKWQSGEYKVIVATIAFGMGIDKANVRFVIHHSVPKSLEGYYQETGRAGRDGKRSSCYLYYGYQDAGKLRRMIDQGEGSWEQKDRQHQMLKKMIQYCENRSDCRRVQVLAYFSEAFQREACEKQCDNCCSTSNFELHDFTDYARQAVEIVEQIAKDKVTILQCMDVFRGYKSAKVKAGGWASLQQFGAGSSLDREDVERLFYRLLGEGAFREDQEMNRAGFATAYLLLGRNARDFKAGRTKLQLEIRSTPRAKKTIPKKKDAKDGKDEQARDWKTTVGSRSRAELPVSTNVSSPIQAASKRKTSVQPTHLGLHSNGYKHDQFVISDGEDDNYEDDESDGFEPVRVAGTKRRSKTKELGPPIQSDDIMDRLDETHRALVDDFVWHAKEECKRLTIARNLRTVPFTDTMLRDMAIHFTVTQDEMLQKIRGINPEKVQLFGKHFVKLIKKCKETYDEMMAQGIELPNDPNAQNVIDLVSDDEDEPGEDDDEFGSVAASDFDEEEGEPSAYFQQAPPEVQAFNALVAASQPQPKPQRALKPTSRKASGKGKKRQWHAKGASGAARNFASGSKYTSNGSNSRSTTAGVEDTLSAVMHENLGMHTQDAVWQTRETYCKPGLAGIFASYYVALCAIFAALGGLLFGYDQGVVSVILVEPQFISRFGRIADGAAGAGFWKGLLTAMIELGALIGALNQGWIADKYSRKHSIVIATCIFIVGSALQTGSVDYSMLVVARFVGGLGIGMLSMVAPLYISEISPPEIRGTLLVLEEFSIVTGIVIAFWITYGTQYITSEWAWRLPFLLQIIPGLVLGIGITFLPFSPRWLASKGRDKEALRSVAKLRQLPETDSRVQLEWFDIRAEVALHKQINAERHPRLQDGSKTSRIKLEVASWLDCFKQGCWRRTHIGVGIMFFQQFVGINALIYYSPTLFQTMGLDHSMQLIMSGVLNITQLIGVCTSIWSMDRLGRRPLLLIGSSLMFLSHVIIAVLVGKYGNSWPTHRGEGWVSVGFLLFYMLSFGASWGPVPWALPSEIFPSSLRAKGVALSTCSNWFNNFIIGLITPPLVENTGYGAYAFFAVFCLLSLIWTFLFVPETKGRTLEQMDHVFKDISSEAEEERRDRIEREIVGRSNGMAH</sequence>
<dbReference type="SUPFAM" id="SSF47819">
    <property type="entry name" value="HRDC-like"/>
    <property type="match status" value="1"/>
</dbReference>
<reference evidence="17 18" key="1">
    <citation type="submission" date="2023-11" db="EMBL/GenBank/DDBJ databases">
        <title>An acidophilic fungus is an integral part of prey digestion in a carnivorous sundew plant.</title>
        <authorList>
            <person name="Tsai I.J."/>
        </authorList>
    </citation>
    <scope>NUCLEOTIDE SEQUENCE [LARGE SCALE GENOMIC DNA]</scope>
    <source>
        <strain evidence="17">169a</strain>
    </source>
</reference>
<dbReference type="GO" id="GO:0006260">
    <property type="term" value="P:DNA replication"/>
    <property type="evidence" value="ECO:0007669"/>
    <property type="project" value="InterPro"/>
</dbReference>
<protein>
    <submittedName>
        <fullName evidence="17">Atp-dependent dna helicase hus2/rqh1</fullName>
    </submittedName>
</protein>
<gene>
    <name evidence="17" type="ORF">R9X50_00724200</name>
</gene>
<evidence type="ECO:0000256" key="13">
    <source>
        <dbReference type="SAM" id="Phobius"/>
    </source>
</evidence>
<dbReference type="InterPro" id="IPR001650">
    <property type="entry name" value="Helicase_C-like"/>
</dbReference>
<keyword evidence="3" id="KW-0813">Transport</keyword>